<keyword evidence="1" id="KW-0328">Glycosyltransferase</keyword>
<organism evidence="4 5">
    <name type="scientific">Dictyocaulus viviparus</name>
    <name type="common">Bovine lungworm</name>
    <dbReference type="NCBI Taxonomy" id="29172"/>
    <lineage>
        <taxon>Eukaryota</taxon>
        <taxon>Metazoa</taxon>
        <taxon>Ecdysozoa</taxon>
        <taxon>Nematoda</taxon>
        <taxon>Chromadorea</taxon>
        <taxon>Rhabditida</taxon>
        <taxon>Rhabditina</taxon>
        <taxon>Rhabditomorpha</taxon>
        <taxon>Strongyloidea</taxon>
        <taxon>Metastrongylidae</taxon>
        <taxon>Dictyocaulus</taxon>
    </lineage>
</organism>
<accession>A0A0D8Y0Q1</accession>
<reference evidence="5" key="2">
    <citation type="journal article" date="2016" name="Sci. Rep.">
        <title>Dictyocaulus viviparus genome, variome and transcriptome elucidate lungworm biology and support future intervention.</title>
        <authorList>
            <person name="McNulty S.N."/>
            <person name="Strube C."/>
            <person name="Rosa B.A."/>
            <person name="Martin J.C."/>
            <person name="Tyagi R."/>
            <person name="Choi Y.J."/>
            <person name="Wang Q."/>
            <person name="Hallsworth Pepin K."/>
            <person name="Zhang X."/>
            <person name="Ozersky P."/>
            <person name="Wilson R.K."/>
            <person name="Sternberg P.W."/>
            <person name="Gasser R.B."/>
            <person name="Mitreva M."/>
        </authorList>
    </citation>
    <scope>NUCLEOTIDE SEQUENCE [LARGE SCALE GENOMIC DNA]</scope>
    <source>
        <strain evidence="5">HannoverDv2000</strain>
    </source>
</reference>
<keyword evidence="2" id="KW-0808">Transferase</keyword>
<dbReference type="PANTHER" id="PTHR22898">
    <property type="entry name" value="UNCHARACTERIZED GLYCOSOL TRANSFERASE-RELATED"/>
    <property type="match status" value="1"/>
</dbReference>
<gene>
    <name evidence="4" type="ORF">DICVIV_04239</name>
</gene>
<evidence type="ECO:0000256" key="2">
    <source>
        <dbReference type="ARBA" id="ARBA00022679"/>
    </source>
</evidence>
<evidence type="ECO:0000256" key="1">
    <source>
        <dbReference type="ARBA" id="ARBA00022676"/>
    </source>
</evidence>
<dbReference type="GO" id="GO:0005975">
    <property type="term" value="P:carbohydrate metabolic process"/>
    <property type="evidence" value="ECO:0007669"/>
    <property type="project" value="InterPro"/>
</dbReference>
<dbReference type="Pfam" id="PF01531">
    <property type="entry name" value="Glyco_transf_11"/>
    <property type="match status" value="1"/>
</dbReference>
<keyword evidence="3" id="KW-0472">Membrane</keyword>
<evidence type="ECO:0000313" key="5">
    <source>
        <dbReference type="Proteomes" id="UP000053766"/>
    </source>
</evidence>
<dbReference type="EMBL" id="KN716228">
    <property type="protein sequence ID" value="KJH49629.1"/>
    <property type="molecule type" value="Genomic_DNA"/>
</dbReference>
<proteinExistence type="predicted"/>
<evidence type="ECO:0000313" key="4">
    <source>
        <dbReference type="EMBL" id="KJH49629.1"/>
    </source>
</evidence>
<keyword evidence="5" id="KW-1185">Reference proteome</keyword>
<protein>
    <recommendedName>
        <fullName evidence="6">L-Fucosyltransferase</fullName>
    </recommendedName>
</protein>
<reference evidence="4 5" key="1">
    <citation type="submission" date="2013-11" db="EMBL/GenBank/DDBJ databases">
        <title>Draft genome of the bovine lungworm Dictyocaulus viviparus.</title>
        <authorList>
            <person name="Mitreva M."/>
        </authorList>
    </citation>
    <scope>NUCLEOTIDE SEQUENCE [LARGE SCALE GENOMIC DNA]</scope>
    <source>
        <strain evidence="4 5">HannoverDv2000</strain>
    </source>
</reference>
<dbReference type="GO" id="GO:0016020">
    <property type="term" value="C:membrane"/>
    <property type="evidence" value="ECO:0007669"/>
    <property type="project" value="InterPro"/>
</dbReference>
<keyword evidence="3" id="KW-1133">Transmembrane helix</keyword>
<evidence type="ECO:0008006" key="6">
    <source>
        <dbReference type="Google" id="ProtNLM"/>
    </source>
</evidence>
<name>A0A0D8Y0Q1_DICVI</name>
<evidence type="ECO:0000256" key="3">
    <source>
        <dbReference type="SAM" id="Phobius"/>
    </source>
</evidence>
<dbReference type="PANTHER" id="PTHR22898:SF3">
    <property type="entry name" value="ALPHA-1,2-FUCOSYLTRANSFERASE-RELATED"/>
    <property type="match status" value="1"/>
</dbReference>
<dbReference type="GO" id="GO:0008107">
    <property type="term" value="F:galactoside 2-alpha-L-fucosyltransferase activity"/>
    <property type="evidence" value="ECO:0007669"/>
    <property type="project" value="InterPro"/>
</dbReference>
<dbReference type="InterPro" id="IPR052501">
    <property type="entry name" value="Alpha-1-2_FucT"/>
</dbReference>
<feature type="transmembrane region" description="Helical" evidence="3">
    <location>
        <begin position="6"/>
        <end position="25"/>
    </location>
</feature>
<dbReference type="Proteomes" id="UP000053766">
    <property type="component" value="Unassembled WGS sequence"/>
</dbReference>
<dbReference type="CDD" id="cd11301">
    <property type="entry name" value="Fut1_Fut2_like"/>
    <property type="match status" value="1"/>
</dbReference>
<dbReference type="OrthoDB" id="5815225at2759"/>
<keyword evidence="3" id="KW-0812">Transmembrane</keyword>
<sequence length="326" mass="38305">MAKTAIYWYVLICIIIIQCFFFFWYRKHLEKANVTSERQKYVGFHLNYGRLGNQLFHLITGYGIARTLSRIHYLPYEGPRAHVTKYLKIFDQAFPNLRHTYILSTNDTNQTTVPFASGSCCNYDNPNRLLNHSAEYLLLNFIYGQNPHYFDEYLSEIRELLRFSNNARNLGEKLIGTFNNETERTNMLCLHIRMTDFIVRNISTDTQKTTEAANDIANKNDILRFIIFGDDQDFMRRLSKEIIQHGKWKTDAVIVSQFNEVTDLYVASQVCRSFLITAVTSTFGWWLAFFVPNQKSVFYMSDNRAHADKVPSKELFLSTWQKYDVE</sequence>
<dbReference type="InterPro" id="IPR002516">
    <property type="entry name" value="Glyco_trans_11"/>
</dbReference>
<dbReference type="AlphaFoldDB" id="A0A0D8Y0Q1"/>
<dbReference type="STRING" id="29172.A0A0D8Y0Q1"/>